<evidence type="ECO:0000259" key="3">
    <source>
        <dbReference type="Pfam" id="PF00005"/>
    </source>
</evidence>
<dbReference type="PANTHER" id="PTHR43158">
    <property type="entry name" value="SKFA PEPTIDE EXPORT ATP-BINDING PROTEIN SKFE"/>
    <property type="match status" value="1"/>
</dbReference>
<evidence type="ECO:0000313" key="5">
    <source>
        <dbReference type="Proteomes" id="UP000676169"/>
    </source>
</evidence>
<dbReference type="InterPro" id="IPR027417">
    <property type="entry name" value="P-loop_NTPase"/>
</dbReference>
<evidence type="ECO:0000256" key="2">
    <source>
        <dbReference type="ARBA" id="ARBA00022840"/>
    </source>
</evidence>
<organism evidence="4 5">
    <name type="scientific">Luteolibacter ambystomatis</name>
    <dbReference type="NCBI Taxonomy" id="2824561"/>
    <lineage>
        <taxon>Bacteria</taxon>
        <taxon>Pseudomonadati</taxon>
        <taxon>Verrucomicrobiota</taxon>
        <taxon>Verrucomicrobiia</taxon>
        <taxon>Verrucomicrobiales</taxon>
        <taxon>Verrucomicrobiaceae</taxon>
        <taxon>Luteolibacter</taxon>
    </lineage>
</organism>
<accession>A0A975J0M5</accession>
<dbReference type="GO" id="GO:0005524">
    <property type="term" value="F:ATP binding"/>
    <property type="evidence" value="ECO:0007669"/>
    <property type="project" value="UniProtKB-KW"/>
</dbReference>
<keyword evidence="2" id="KW-0067">ATP-binding</keyword>
<feature type="domain" description="ABC transporter" evidence="3">
    <location>
        <begin position="35"/>
        <end position="152"/>
    </location>
</feature>
<dbReference type="SUPFAM" id="SSF52540">
    <property type="entry name" value="P-loop containing nucleoside triphosphate hydrolases"/>
    <property type="match status" value="1"/>
</dbReference>
<dbReference type="RefSeq" id="WP_211632066.1">
    <property type="nucleotide sequence ID" value="NZ_CP073100.1"/>
</dbReference>
<name>A0A975J0M5_9BACT</name>
<dbReference type="InterPro" id="IPR003439">
    <property type="entry name" value="ABC_transporter-like_ATP-bd"/>
</dbReference>
<keyword evidence="1" id="KW-0547">Nucleotide-binding</keyword>
<keyword evidence="5" id="KW-1185">Reference proteome</keyword>
<reference evidence="4" key="1">
    <citation type="submission" date="2021-04" db="EMBL/GenBank/DDBJ databases">
        <title>Luteolibacter sp. 32A isolated from the skin of an Anderson's salamander (Ambystoma andersonii).</title>
        <authorList>
            <person name="Spergser J."/>
            <person name="Busse H.-J."/>
        </authorList>
    </citation>
    <scope>NUCLEOTIDE SEQUENCE</scope>
    <source>
        <strain evidence="4">32A</strain>
    </source>
</reference>
<gene>
    <name evidence="4" type="ORF">KBB96_02885</name>
</gene>
<dbReference type="Proteomes" id="UP000676169">
    <property type="component" value="Chromosome"/>
</dbReference>
<dbReference type="GO" id="GO:0016887">
    <property type="term" value="F:ATP hydrolysis activity"/>
    <property type="evidence" value="ECO:0007669"/>
    <property type="project" value="InterPro"/>
</dbReference>
<proteinExistence type="predicted"/>
<dbReference type="EMBL" id="CP073100">
    <property type="protein sequence ID" value="QUE51843.1"/>
    <property type="molecule type" value="Genomic_DNA"/>
</dbReference>
<evidence type="ECO:0000313" key="4">
    <source>
        <dbReference type="EMBL" id="QUE51843.1"/>
    </source>
</evidence>
<dbReference type="PANTHER" id="PTHR43158:SF2">
    <property type="entry name" value="SKFA PEPTIDE EXPORT ATP-BINDING PROTEIN SKFE"/>
    <property type="match status" value="1"/>
</dbReference>
<dbReference type="KEGG" id="lamb:KBB96_02885"/>
<dbReference type="Pfam" id="PF00005">
    <property type="entry name" value="ABC_tran"/>
    <property type="match status" value="1"/>
</dbReference>
<protein>
    <recommendedName>
        <fullName evidence="3">ABC transporter domain-containing protein</fullName>
    </recommendedName>
</protein>
<sequence>MTCKNTTPLIRLGAGLEIGYAQPLARSEREISLAGGTHFLLARNGRGKTTLLRTLAKTLKRLGGEFETSGFTQYLPEDLRFDAEIPVSAIFRAMLPKAAVKPALELAERIELDTSKQYGRLSTGNRRKAGLILAEFSVVPDQANILLLDEPFSGLDAYARETFEELWHGSRGHVLRLVSCHPDYDSMPMPSAVVIEHGHISHLTGSDQTWSSLKARLN</sequence>
<evidence type="ECO:0000256" key="1">
    <source>
        <dbReference type="ARBA" id="ARBA00022741"/>
    </source>
</evidence>
<dbReference type="Gene3D" id="3.40.50.300">
    <property type="entry name" value="P-loop containing nucleotide triphosphate hydrolases"/>
    <property type="match status" value="1"/>
</dbReference>
<dbReference type="AlphaFoldDB" id="A0A975J0M5"/>